<dbReference type="AlphaFoldDB" id="A0A9X0R729"/>
<keyword evidence="12 13" id="KW-0472">Membrane</keyword>
<dbReference type="Pfam" id="PF00512">
    <property type="entry name" value="HisKA"/>
    <property type="match status" value="1"/>
</dbReference>
<dbReference type="Pfam" id="PF13493">
    <property type="entry name" value="DUF4118"/>
    <property type="match status" value="1"/>
</dbReference>
<evidence type="ECO:0000256" key="6">
    <source>
        <dbReference type="ARBA" id="ARBA00022692"/>
    </source>
</evidence>
<dbReference type="SUPFAM" id="SSF47384">
    <property type="entry name" value="Homodimeric domain of signal transducing histidine kinase"/>
    <property type="match status" value="1"/>
</dbReference>
<keyword evidence="16" id="KW-1185">Reference proteome</keyword>
<keyword evidence="6 13" id="KW-0812">Transmembrane</keyword>
<dbReference type="InterPro" id="IPR025201">
    <property type="entry name" value="KdpD_TM"/>
</dbReference>
<feature type="domain" description="Histidine kinase" evidence="14">
    <location>
        <begin position="256"/>
        <end position="468"/>
    </location>
</feature>
<evidence type="ECO:0000256" key="2">
    <source>
        <dbReference type="ARBA" id="ARBA00004141"/>
    </source>
</evidence>
<evidence type="ECO:0000256" key="3">
    <source>
        <dbReference type="ARBA" id="ARBA00012438"/>
    </source>
</evidence>
<comment type="caution">
    <text evidence="15">The sequence shown here is derived from an EMBL/GenBank/DDBJ whole genome shotgun (WGS) entry which is preliminary data.</text>
</comment>
<evidence type="ECO:0000256" key="7">
    <source>
        <dbReference type="ARBA" id="ARBA00022741"/>
    </source>
</evidence>
<dbReference type="InterPro" id="IPR036097">
    <property type="entry name" value="HisK_dim/P_sf"/>
</dbReference>
<dbReference type="InterPro" id="IPR004358">
    <property type="entry name" value="Sig_transdc_His_kin-like_C"/>
</dbReference>
<dbReference type="Gene3D" id="3.30.565.10">
    <property type="entry name" value="Histidine kinase-like ATPase, C-terminal domain"/>
    <property type="match status" value="1"/>
</dbReference>
<protein>
    <recommendedName>
        <fullName evidence="3">histidine kinase</fullName>
        <ecNumber evidence="3">2.7.13.3</ecNumber>
    </recommendedName>
</protein>
<dbReference type="InterPro" id="IPR003594">
    <property type="entry name" value="HATPase_dom"/>
</dbReference>
<dbReference type="SUPFAM" id="SSF55874">
    <property type="entry name" value="ATPase domain of HSP90 chaperone/DNA topoisomerase II/histidine kinase"/>
    <property type="match status" value="1"/>
</dbReference>
<dbReference type="InterPro" id="IPR052023">
    <property type="entry name" value="Histidine_kinase_KdpD"/>
</dbReference>
<reference evidence="15" key="1">
    <citation type="submission" date="2020-08" db="EMBL/GenBank/DDBJ databases">
        <title>Genome Sequencing and Pan-Genome Analysis of Migratory bird Vibrio Strains, Inner Mongolia.</title>
        <authorList>
            <person name="Zheng L."/>
        </authorList>
    </citation>
    <scope>NUCLEOTIDE SEQUENCE</scope>
    <source>
        <strain evidence="15">M13F</strain>
    </source>
</reference>
<gene>
    <name evidence="15" type="ORF">H8Q88_07420</name>
</gene>
<dbReference type="PROSITE" id="PS50109">
    <property type="entry name" value="HIS_KIN"/>
    <property type="match status" value="1"/>
</dbReference>
<feature type="transmembrane region" description="Helical" evidence="13">
    <location>
        <begin position="6"/>
        <end position="27"/>
    </location>
</feature>
<dbReference type="GO" id="GO:0000155">
    <property type="term" value="F:phosphorelay sensor kinase activity"/>
    <property type="evidence" value="ECO:0007669"/>
    <property type="project" value="InterPro"/>
</dbReference>
<keyword evidence="10 13" id="KW-1133">Transmembrane helix</keyword>
<dbReference type="SMART" id="SM00387">
    <property type="entry name" value="HATPase_c"/>
    <property type="match status" value="1"/>
</dbReference>
<keyword evidence="4" id="KW-0597">Phosphoprotein</keyword>
<dbReference type="Pfam" id="PF02518">
    <property type="entry name" value="HATPase_c"/>
    <property type="match status" value="1"/>
</dbReference>
<dbReference type="PANTHER" id="PTHR45569">
    <property type="entry name" value="SENSOR PROTEIN KDPD"/>
    <property type="match status" value="1"/>
</dbReference>
<evidence type="ECO:0000256" key="5">
    <source>
        <dbReference type="ARBA" id="ARBA00022679"/>
    </source>
</evidence>
<evidence type="ECO:0000256" key="13">
    <source>
        <dbReference type="SAM" id="Phobius"/>
    </source>
</evidence>
<dbReference type="Gene3D" id="1.20.120.620">
    <property type="entry name" value="Backbone structure of the membrane domain of e. Coli histidine kinase receptor kdpd"/>
    <property type="match status" value="1"/>
</dbReference>
<dbReference type="GO" id="GO:0005524">
    <property type="term" value="F:ATP binding"/>
    <property type="evidence" value="ECO:0007669"/>
    <property type="project" value="UniProtKB-KW"/>
</dbReference>
<feature type="transmembrane region" description="Helical" evidence="13">
    <location>
        <begin position="39"/>
        <end position="71"/>
    </location>
</feature>
<evidence type="ECO:0000256" key="12">
    <source>
        <dbReference type="ARBA" id="ARBA00023136"/>
    </source>
</evidence>
<sequence length="477" mass="53601">MLKKYDGYKIIILILLYGLITVIGVIYRQAMIETDMAMLFLLLNILSASVLRPSHAYIMTLAGVIIFHYFLLPDYHSFRFQNAQHIITYAVMVFSGIFAINITQSQRKEIQKNKRLQYKHKKYYQLACHLSALRTSEQIAQATVQFLSKESALRGAVFLSSPDWRLVAQHEQWTLPDIDSWQPNQPLSAASVYWLKDRERELGALVIQTDQPPQGVEPWVLSLLSLSLARSQANQALAQVEAANQLESMRSILLASVSHDLKTPLGTIIGAATTLADNGVVLSSTIRDELLQSIAEQGRRLNRSLTKLLDITRYTTGALVPKLDWVEPEELIGSVLAILNSRLTDHHIQFTSTPMLVELDSLLIEQVILNLLENAIKYTPRGSQITITTDYTNGRFILTVADNGPGVPEPELTRIFERFYRLNDQQKDGTGLGLAICQVIVLAHRGEISAHNLASGGICFNVSIPCRLYDLKELYEQ</sequence>
<dbReference type="Gene3D" id="1.10.287.130">
    <property type="match status" value="1"/>
</dbReference>
<evidence type="ECO:0000256" key="9">
    <source>
        <dbReference type="ARBA" id="ARBA00022840"/>
    </source>
</evidence>
<dbReference type="GO" id="GO:0005886">
    <property type="term" value="C:plasma membrane"/>
    <property type="evidence" value="ECO:0007669"/>
    <property type="project" value="UniProtKB-ARBA"/>
</dbReference>
<evidence type="ECO:0000259" key="14">
    <source>
        <dbReference type="PROSITE" id="PS50109"/>
    </source>
</evidence>
<dbReference type="CDD" id="cd00082">
    <property type="entry name" value="HisKA"/>
    <property type="match status" value="1"/>
</dbReference>
<dbReference type="RefSeq" id="WP_187025751.1">
    <property type="nucleotide sequence ID" value="NZ_CAWQLT010000001.1"/>
</dbReference>
<dbReference type="PRINTS" id="PR00344">
    <property type="entry name" value="BCTRLSENSOR"/>
</dbReference>
<dbReference type="InterPro" id="IPR038318">
    <property type="entry name" value="KdpD_sf"/>
</dbReference>
<dbReference type="EMBL" id="JACRUP010000003">
    <property type="protein sequence ID" value="MBC5850792.1"/>
    <property type="molecule type" value="Genomic_DNA"/>
</dbReference>
<dbReference type="Proteomes" id="UP000615796">
    <property type="component" value="Unassembled WGS sequence"/>
</dbReference>
<evidence type="ECO:0000313" key="15">
    <source>
        <dbReference type="EMBL" id="MBC5850792.1"/>
    </source>
</evidence>
<feature type="transmembrane region" description="Helical" evidence="13">
    <location>
        <begin position="83"/>
        <end position="102"/>
    </location>
</feature>
<keyword evidence="9" id="KW-0067">ATP-binding</keyword>
<evidence type="ECO:0000256" key="11">
    <source>
        <dbReference type="ARBA" id="ARBA00023012"/>
    </source>
</evidence>
<keyword evidence="7" id="KW-0547">Nucleotide-binding</keyword>
<dbReference type="InterPro" id="IPR003661">
    <property type="entry name" value="HisK_dim/P_dom"/>
</dbReference>
<dbReference type="PANTHER" id="PTHR45569:SF1">
    <property type="entry name" value="SENSOR PROTEIN KDPD"/>
    <property type="match status" value="1"/>
</dbReference>
<keyword evidence="11" id="KW-0902">Two-component regulatory system</keyword>
<organism evidence="15 16">
    <name type="scientific">Vibrio metschnikovii</name>
    <dbReference type="NCBI Taxonomy" id="28172"/>
    <lineage>
        <taxon>Bacteria</taxon>
        <taxon>Pseudomonadati</taxon>
        <taxon>Pseudomonadota</taxon>
        <taxon>Gammaproteobacteria</taxon>
        <taxon>Vibrionales</taxon>
        <taxon>Vibrionaceae</taxon>
        <taxon>Vibrio</taxon>
    </lineage>
</organism>
<evidence type="ECO:0000256" key="10">
    <source>
        <dbReference type="ARBA" id="ARBA00022989"/>
    </source>
</evidence>
<comment type="subcellular location">
    <subcellularLocation>
        <location evidence="2">Membrane</location>
        <topology evidence="2">Multi-pass membrane protein</topology>
    </subcellularLocation>
</comment>
<evidence type="ECO:0000256" key="4">
    <source>
        <dbReference type="ARBA" id="ARBA00022553"/>
    </source>
</evidence>
<evidence type="ECO:0000313" key="16">
    <source>
        <dbReference type="Proteomes" id="UP000615796"/>
    </source>
</evidence>
<accession>A0A9X0R729</accession>
<keyword evidence="5" id="KW-0808">Transferase</keyword>
<evidence type="ECO:0000256" key="8">
    <source>
        <dbReference type="ARBA" id="ARBA00022777"/>
    </source>
</evidence>
<dbReference type="CDD" id="cd00075">
    <property type="entry name" value="HATPase"/>
    <property type="match status" value="1"/>
</dbReference>
<keyword evidence="8" id="KW-0418">Kinase</keyword>
<dbReference type="InterPro" id="IPR036890">
    <property type="entry name" value="HATPase_C_sf"/>
</dbReference>
<proteinExistence type="predicted"/>
<comment type="catalytic activity">
    <reaction evidence="1">
        <text>ATP + protein L-histidine = ADP + protein N-phospho-L-histidine.</text>
        <dbReference type="EC" id="2.7.13.3"/>
    </reaction>
</comment>
<dbReference type="FunFam" id="3.30.565.10:FF:000006">
    <property type="entry name" value="Sensor histidine kinase WalK"/>
    <property type="match status" value="1"/>
</dbReference>
<evidence type="ECO:0000256" key="1">
    <source>
        <dbReference type="ARBA" id="ARBA00000085"/>
    </source>
</evidence>
<dbReference type="SMART" id="SM00388">
    <property type="entry name" value="HisKA"/>
    <property type="match status" value="1"/>
</dbReference>
<name>A0A9X0R729_VIBME</name>
<dbReference type="InterPro" id="IPR005467">
    <property type="entry name" value="His_kinase_dom"/>
</dbReference>
<dbReference type="EC" id="2.7.13.3" evidence="3"/>